<feature type="compositionally biased region" description="Low complexity" evidence="7">
    <location>
        <begin position="208"/>
        <end position="220"/>
    </location>
</feature>
<evidence type="ECO:0000313" key="12">
    <source>
        <dbReference type="WBParaSite" id="jg12987"/>
    </source>
</evidence>
<evidence type="ECO:0000256" key="4">
    <source>
        <dbReference type="ARBA" id="ARBA00022806"/>
    </source>
</evidence>
<dbReference type="WBParaSite" id="jg12987">
    <property type="protein sequence ID" value="jg12987"/>
    <property type="gene ID" value="jg12987"/>
</dbReference>
<feature type="domain" description="Helicase C-terminal" evidence="9">
    <location>
        <begin position="592"/>
        <end position="750"/>
    </location>
</feature>
<protein>
    <recommendedName>
        <fullName evidence="1">RNA helicase</fullName>
        <ecNumber evidence="1">3.6.4.13</ecNumber>
    </recommendedName>
</protein>
<proteinExistence type="predicted"/>
<feature type="compositionally biased region" description="Basic and acidic residues" evidence="7">
    <location>
        <begin position="189"/>
        <end position="201"/>
    </location>
</feature>
<keyword evidence="5" id="KW-0067">ATP-binding</keyword>
<feature type="compositionally biased region" description="Polar residues" evidence="7">
    <location>
        <begin position="70"/>
        <end position="81"/>
    </location>
</feature>
<dbReference type="Pfam" id="PF00270">
    <property type="entry name" value="DEAD"/>
    <property type="match status" value="1"/>
</dbReference>
<dbReference type="PROSITE" id="PS51195">
    <property type="entry name" value="Q_MOTIF"/>
    <property type="match status" value="1"/>
</dbReference>
<dbReference type="InterPro" id="IPR014014">
    <property type="entry name" value="RNA_helicase_DEAD_Q_motif"/>
</dbReference>
<feature type="compositionally biased region" description="Polar residues" evidence="7">
    <location>
        <begin position="31"/>
        <end position="42"/>
    </location>
</feature>
<keyword evidence="2" id="KW-0547">Nucleotide-binding</keyword>
<feature type="compositionally biased region" description="Low complexity" evidence="7">
    <location>
        <begin position="237"/>
        <end position="248"/>
    </location>
</feature>
<dbReference type="PANTHER" id="PTHR47958">
    <property type="entry name" value="ATP-DEPENDENT RNA HELICASE DBP3"/>
    <property type="match status" value="1"/>
</dbReference>
<keyword evidence="11" id="KW-1185">Reference proteome</keyword>
<feature type="compositionally biased region" description="Polar residues" evidence="7">
    <location>
        <begin position="98"/>
        <end position="110"/>
    </location>
</feature>
<evidence type="ECO:0000256" key="7">
    <source>
        <dbReference type="SAM" id="MobiDB-lite"/>
    </source>
</evidence>
<dbReference type="CDD" id="cd18787">
    <property type="entry name" value="SF2_C_DEAD"/>
    <property type="match status" value="1"/>
</dbReference>
<dbReference type="SMART" id="SM00487">
    <property type="entry name" value="DEXDc"/>
    <property type="match status" value="1"/>
</dbReference>
<reference evidence="12" key="1">
    <citation type="submission" date="2022-11" db="UniProtKB">
        <authorList>
            <consortium name="WormBaseParasite"/>
        </authorList>
    </citation>
    <scope>IDENTIFICATION</scope>
</reference>
<name>A0A915CWI4_9BILA</name>
<dbReference type="GO" id="GO:0003724">
    <property type="term" value="F:RNA helicase activity"/>
    <property type="evidence" value="ECO:0007669"/>
    <property type="project" value="UniProtKB-EC"/>
</dbReference>
<dbReference type="Pfam" id="PF00271">
    <property type="entry name" value="Helicase_C"/>
    <property type="match status" value="1"/>
</dbReference>
<dbReference type="PROSITE" id="PS51194">
    <property type="entry name" value="HELICASE_CTER"/>
    <property type="match status" value="1"/>
</dbReference>
<dbReference type="SMART" id="SM00490">
    <property type="entry name" value="HELICc"/>
    <property type="match status" value="1"/>
</dbReference>
<evidence type="ECO:0000256" key="3">
    <source>
        <dbReference type="ARBA" id="ARBA00022801"/>
    </source>
</evidence>
<evidence type="ECO:0000259" key="9">
    <source>
        <dbReference type="PROSITE" id="PS51194"/>
    </source>
</evidence>
<evidence type="ECO:0000256" key="5">
    <source>
        <dbReference type="ARBA" id="ARBA00022840"/>
    </source>
</evidence>
<dbReference type="Proteomes" id="UP000887574">
    <property type="component" value="Unplaced"/>
</dbReference>
<evidence type="ECO:0000256" key="1">
    <source>
        <dbReference type="ARBA" id="ARBA00012552"/>
    </source>
</evidence>
<feature type="short sequence motif" description="Q motif" evidence="6">
    <location>
        <begin position="350"/>
        <end position="378"/>
    </location>
</feature>
<evidence type="ECO:0000256" key="2">
    <source>
        <dbReference type="ARBA" id="ARBA00022741"/>
    </source>
</evidence>
<dbReference type="InterPro" id="IPR001650">
    <property type="entry name" value="Helicase_C-like"/>
</dbReference>
<dbReference type="SUPFAM" id="SSF52540">
    <property type="entry name" value="P-loop containing nucleoside triphosphate hydrolases"/>
    <property type="match status" value="2"/>
</dbReference>
<feature type="compositionally biased region" description="Low complexity" evidence="7">
    <location>
        <begin position="157"/>
        <end position="172"/>
    </location>
</feature>
<dbReference type="GO" id="GO:0016787">
    <property type="term" value="F:hydrolase activity"/>
    <property type="evidence" value="ECO:0007669"/>
    <property type="project" value="UniProtKB-KW"/>
</dbReference>
<dbReference type="InterPro" id="IPR014001">
    <property type="entry name" value="Helicase_ATP-bd"/>
</dbReference>
<sequence length="762" mass="87024">MSDFYDAIQEDENARQSNRVRAYPPSDRSNRSVPTNQTSQIREPSRRTQRPQPARRPQPGPTQQQPRYASEQNLSSSNGNGRRQVPGGSGPAADNPYRYNSQASIASSRNPYLDRANESKPSSNNRPGHKVGTWEEEEDDYEYSSAASRSQPPPAQPRQQQPPSRFQNQQQQEASVNQPDPIRTFASDLRQELEETSDILRGRTQGNSAASARPAAKPAANQFHVFELDDDEDEQAPRQTAQPQQQARPELRQNGSYSAFGHQEQQQQERPDRNMYYGSNRNREGPPSDGRREPREKREKFKPSVQNVTELFDERMHIQKGDRFDEVYGLDKDFDDVQVTGGDDTKPRIESFDQCNFSPQILKNLKILKFSKPTPIQKYVIPLVQRKTNSIMGNAETGSGKTAAFMLPIINEIQRRKDDMGFSSKGGLPYCLVLEPTRDLAEQVNRDTKAFACQTGVVVTVTYGETNVHEAKREIERGCDILVMTIGRLHHFLEDGIIKLTQMHYLILDETDKLLKSQFETVIVNKIIKSPDLKPDYRTFMFSATIDEDVQRFISKITINQKFIKVGKYDKEDFLLEILRDSESTIKREVPGDGEKFEYIPERTVVFVAHKRQSDRVAISLAREGFNVISLNSDRTAKQRWEAIYKYKMNTYQVLVATDVASRGLNLPEVQHVINLDLPMTEYMSYIHRIGRTGRAGNTGHATSFFDPNCAFDIDNTPFYVQTLQTAKIQVPDFMQEIVDSRDQTVHALNRVDPRSAQQNWD</sequence>
<dbReference type="GO" id="GO:0005524">
    <property type="term" value="F:ATP binding"/>
    <property type="evidence" value="ECO:0007669"/>
    <property type="project" value="UniProtKB-KW"/>
</dbReference>
<dbReference type="InterPro" id="IPR011545">
    <property type="entry name" value="DEAD/DEAH_box_helicase_dom"/>
</dbReference>
<keyword evidence="4" id="KW-0347">Helicase</keyword>
<evidence type="ECO:0000259" key="8">
    <source>
        <dbReference type="PROSITE" id="PS51192"/>
    </source>
</evidence>
<organism evidence="11 12">
    <name type="scientific">Ditylenchus dipsaci</name>
    <dbReference type="NCBI Taxonomy" id="166011"/>
    <lineage>
        <taxon>Eukaryota</taxon>
        <taxon>Metazoa</taxon>
        <taxon>Ecdysozoa</taxon>
        <taxon>Nematoda</taxon>
        <taxon>Chromadorea</taxon>
        <taxon>Rhabditida</taxon>
        <taxon>Tylenchina</taxon>
        <taxon>Tylenchomorpha</taxon>
        <taxon>Sphaerularioidea</taxon>
        <taxon>Anguinidae</taxon>
        <taxon>Anguininae</taxon>
        <taxon>Ditylenchus</taxon>
    </lineage>
</organism>
<dbReference type="Gene3D" id="3.40.50.300">
    <property type="entry name" value="P-loop containing nucleotide triphosphate hydrolases"/>
    <property type="match status" value="2"/>
</dbReference>
<keyword evidence="3" id="KW-0378">Hydrolase</keyword>
<feature type="compositionally biased region" description="Basic and acidic residues" evidence="7">
    <location>
        <begin position="281"/>
        <end position="302"/>
    </location>
</feature>
<evidence type="ECO:0000259" key="10">
    <source>
        <dbReference type="PROSITE" id="PS51195"/>
    </source>
</evidence>
<dbReference type="EC" id="3.6.4.13" evidence="1"/>
<dbReference type="GO" id="GO:0003676">
    <property type="term" value="F:nucleic acid binding"/>
    <property type="evidence" value="ECO:0007669"/>
    <property type="project" value="InterPro"/>
</dbReference>
<feature type="domain" description="DEAD-box RNA helicase Q" evidence="10">
    <location>
        <begin position="350"/>
        <end position="378"/>
    </location>
</feature>
<feature type="domain" description="Helicase ATP-binding" evidence="8">
    <location>
        <begin position="382"/>
        <end position="564"/>
    </location>
</feature>
<evidence type="ECO:0000313" key="11">
    <source>
        <dbReference type="Proteomes" id="UP000887574"/>
    </source>
</evidence>
<dbReference type="PROSITE" id="PS51192">
    <property type="entry name" value="HELICASE_ATP_BIND_1"/>
    <property type="match status" value="1"/>
</dbReference>
<evidence type="ECO:0000256" key="6">
    <source>
        <dbReference type="PROSITE-ProRule" id="PRU00552"/>
    </source>
</evidence>
<dbReference type="AlphaFoldDB" id="A0A915CWI4"/>
<dbReference type="InterPro" id="IPR027417">
    <property type="entry name" value="P-loop_NTPase"/>
</dbReference>
<feature type="region of interest" description="Disordered" evidence="7">
    <location>
        <begin position="1"/>
        <end position="304"/>
    </location>
</feature>
<accession>A0A915CWI4</accession>
<feature type="compositionally biased region" description="Polar residues" evidence="7">
    <location>
        <begin position="253"/>
        <end position="266"/>
    </location>
</feature>